<dbReference type="PANTHER" id="PTHR24373">
    <property type="entry name" value="SLIT RELATED LEUCINE-RICH REPEAT NEURONAL PROTEIN"/>
    <property type="match status" value="1"/>
</dbReference>
<name>A0A438MXA7_EXOME</name>
<dbReference type="VEuPathDB" id="FungiDB:PV10_04973"/>
<feature type="compositionally biased region" description="Basic and acidic residues" evidence="4">
    <location>
        <begin position="125"/>
        <end position="140"/>
    </location>
</feature>
<dbReference type="Proteomes" id="UP000288859">
    <property type="component" value="Unassembled WGS sequence"/>
</dbReference>
<feature type="compositionally biased region" description="Low complexity" evidence="4">
    <location>
        <begin position="271"/>
        <end position="282"/>
    </location>
</feature>
<accession>A0A438MXA7</accession>
<evidence type="ECO:0000313" key="5">
    <source>
        <dbReference type="EMBL" id="RVX67583.1"/>
    </source>
</evidence>
<feature type="compositionally biased region" description="Polar residues" evidence="4">
    <location>
        <begin position="345"/>
        <end position="365"/>
    </location>
</feature>
<dbReference type="Pfam" id="PF13855">
    <property type="entry name" value="LRR_8"/>
    <property type="match status" value="1"/>
</dbReference>
<evidence type="ECO:0000256" key="2">
    <source>
        <dbReference type="ARBA" id="ARBA00022729"/>
    </source>
</evidence>
<reference evidence="5 6" key="1">
    <citation type="submission" date="2017-03" db="EMBL/GenBank/DDBJ databases">
        <title>Genomes of endolithic fungi from Antarctica.</title>
        <authorList>
            <person name="Coleine C."/>
            <person name="Masonjones S."/>
            <person name="Stajich J.E."/>
        </authorList>
    </citation>
    <scope>NUCLEOTIDE SEQUENCE [LARGE SCALE GENOMIC DNA]</scope>
    <source>
        <strain evidence="5 6">CCFEE 6314</strain>
    </source>
</reference>
<dbReference type="EMBL" id="NAJM01000046">
    <property type="protein sequence ID" value="RVX67583.1"/>
    <property type="molecule type" value="Genomic_DNA"/>
</dbReference>
<dbReference type="InterPro" id="IPR001611">
    <property type="entry name" value="Leu-rich_rpt"/>
</dbReference>
<dbReference type="InterPro" id="IPR032675">
    <property type="entry name" value="LRR_dom_sf"/>
</dbReference>
<comment type="caution">
    <text evidence="5">The sequence shown here is derived from an EMBL/GenBank/DDBJ whole genome shotgun (WGS) entry which is preliminary data.</text>
</comment>
<dbReference type="SMART" id="SM00369">
    <property type="entry name" value="LRR_TYP"/>
    <property type="match status" value="8"/>
</dbReference>
<feature type="region of interest" description="Disordered" evidence="4">
    <location>
        <begin position="43"/>
        <end position="70"/>
    </location>
</feature>
<dbReference type="AlphaFoldDB" id="A0A438MXA7"/>
<sequence length="1038" mass="114716">MDQEHGSNIPPRGSLRLSRLPMPRVMASNDNLRLTAKSSAFALVHHDDPKKNSHLPRPTGPKVPAPLTDSINHSIRSRFNWTGSVRSRSVSPVRDALREAQNASLDTTPPSSTSQAPIFEQGDENPTKDDKPEFHRDVANVRKHRPSLSERTVQTLSQVSPCPSPVPQKARPVDIHPDIPSPTRPATSMRISRQDSRPATPRSDSPTKSPFRPPGRISPSKDLYALPAVMSPGDIYTPPKAFVKGHRSRIAKPLRDGKTPMENEAAHLAESGSVRSSNTSTSAWTSRTTHRSKTISSHSLKSKPSLASIFKDPPPPLPNTGKLAISNLEQQKTLLRPRTRGENSIAPSTPPSVTSKKVQSRSATEQPEVPKSEIKNSPKSSTALRESIAKAKAARKKALDPDPSVSRDASAGTSWPAVLADGEGMNHPEHRGVLKRRLNQALASGHLSIQGLSLKRIPNEIMKLYERDNSTVPWSEMVDLVKFTAADNEIEKIEDDIFPDYTTEELMNDDEKTNQFAGLTSVDFHRNLLRDIPIGLRRLERLETLNLSNNHLNNNSLTILGQIPNLKQLSMAENMLSGSFEVADNMFPTLHTLDVQGNKIVAIKAESLANLRSLKSLNCARNMIKTLPWEVLATLPVTTLNASKNRLSGTLFPNLKLENLRNLDVSYNALEEVSKSDLELPNMQHLNLSGNRFGRLPRLSKCSQLLTLLASENQIAEIPEGFQDLASLKSADFGQNNIKNVDPEIAGMETLTNLILVGNPLREKRYLKMSTSEIKQHLANKLEEKQPEANRDSSTTISTRAVRRFKPCNGVLDLSSESLNSINMDDLDLESSDGPVHTVRLSNNDLAIVPMELLTHPAVKYSVRSLDMSHNPLISSGYLSTELFLPSLKSLYVVSTGLASLDSLTTYLKAPELEELNISCHRLAGHVPWVRAWWPNCTTLLATDNWFSSVDTEGVRGLEVLDIRNNEIEALPAKLGLLGNFVGSAREPGRLKVLEVSGNKFRMPRLAIVEKGTEAILKDLRRMVPDDEVPEEWKETLC</sequence>
<proteinExistence type="predicted"/>
<evidence type="ECO:0000256" key="1">
    <source>
        <dbReference type="ARBA" id="ARBA00022614"/>
    </source>
</evidence>
<evidence type="ECO:0000256" key="4">
    <source>
        <dbReference type="SAM" id="MobiDB-lite"/>
    </source>
</evidence>
<keyword evidence="2" id="KW-0732">Signal</keyword>
<organism evidence="5 6">
    <name type="scientific">Exophiala mesophila</name>
    <name type="common">Black yeast-like fungus</name>
    <dbReference type="NCBI Taxonomy" id="212818"/>
    <lineage>
        <taxon>Eukaryota</taxon>
        <taxon>Fungi</taxon>
        <taxon>Dikarya</taxon>
        <taxon>Ascomycota</taxon>
        <taxon>Pezizomycotina</taxon>
        <taxon>Eurotiomycetes</taxon>
        <taxon>Chaetothyriomycetidae</taxon>
        <taxon>Chaetothyriales</taxon>
        <taxon>Herpotrichiellaceae</taxon>
        <taxon>Exophiala</taxon>
    </lineage>
</organism>
<dbReference type="InterPro" id="IPR050328">
    <property type="entry name" value="Dev_Immune_Receptor"/>
</dbReference>
<feature type="region of interest" description="Disordered" evidence="4">
    <location>
        <begin position="269"/>
        <end position="412"/>
    </location>
</feature>
<keyword evidence="1" id="KW-0433">Leucine-rich repeat</keyword>
<dbReference type="PANTHER" id="PTHR24373:SF370">
    <property type="entry name" value="FISH-LIPS, ISOFORM E"/>
    <property type="match status" value="1"/>
</dbReference>
<dbReference type="SMART" id="SM00364">
    <property type="entry name" value="LRR_BAC"/>
    <property type="match status" value="5"/>
</dbReference>
<feature type="region of interest" description="Disordered" evidence="4">
    <location>
        <begin position="1"/>
        <end position="22"/>
    </location>
</feature>
<gene>
    <name evidence="5" type="ORF">B0A52_08112</name>
</gene>
<protein>
    <recommendedName>
        <fullName evidence="7">Leucine-rich repeat-containing protein 40</fullName>
    </recommendedName>
</protein>
<feature type="compositionally biased region" description="Polar residues" evidence="4">
    <location>
        <begin position="101"/>
        <end position="116"/>
    </location>
</feature>
<dbReference type="OrthoDB" id="676979at2759"/>
<dbReference type="Gene3D" id="3.80.10.10">
    <property type="entry name" value="Ribonuclease Inhibitor"/>
    <property type="match status" value="3"/>
</dbReference>
<dbReference type="GO" id="GO:0031012">
    <property type="term" value="C:extracellular matrix"/>
    <property type="evidence" value="ECO:0007669"/>
    <property type="project" value="TreeGrafter"/>
</dbReference>
<dbReference type="PROSITE" id="PS51450">
    <property type="entry name" value="LRR"/>
    <property type="match status" value="1"/>
</dbReference>
<dbReference type="InterPro" id="IPR003591">
    <property type="entry name" value="Leu-rich_rpt_typical-subtyp"/>
</dbReference>
<keyword evidence="3" id="KW-0677">Repeat</keyword>
<dbReference type="SUPFAM" id="SSF52058">
    <property type="entry name" value="L domain-like"/>
    <property type="match status" value="2"/>
</dbReference>
<feature type="region of interest" description="Disordered" evidence="4">
    <location>
        <begin position="101"/>
        <end position="220"/>
    </location>
</feature>
<evidence type="ECO:0000313" key="6">
    <source>
        <dbReference type="Proteomes" id="UP000288859"/>
    </source>
</evidence>
<evidence type="ECO:0000256" key="3">
    <source>
        <dbReference type="ARBA" id="ARBA00022737"/>
    </source>
</evidence>
<evidence type="ECO:0008006" key="7">
    <source>
        <dbReference type="Google" id="ProtNLM"/>
    </source>
</evidence>